<sequence length="204" mass="23121">MQRCERHFQKGGKSICQNIHKKCGDSFLDPPVIPRLQTSEKKSRSTLKVALTSVTETDDLPTIDSDSEIEEEKSALKEHIDFLNPVASPTKISDYSSYDDNDDDPEESRADSSFLDAAETSRQSVSERVRSAQAILQTRQKQFPKSIKTPEDSLKRRRFERGGLAERLNQLHSRQRSAISFWRHQCSSTTSAGKTHPSESCLFM</sequence>
<dbReference type="GO" id="GO:0000724">
    <property type="term" value="P:double-strand break repair via homologous recombination"/>
    <property type="evidence" value="ECO:0007669"/>
    <property type="project" value="TreeGrafter"/>
</dbReference>
<dbReference type="AlphaFoldDB" id="A0A9Q9ZRD5"/>
<evidence type="ECO:0000256" key="1">
    <source>
        <dbReference type="SAM" id="MobiDB-lite"/>
    </source>
</evidence>
<dbReference type="GO" id="GO:0070202">
    <property type="term" value="P:regulation of establishment of protein localization to chromosome"/>
    <property type="evidence" value="ECO:0007669"/>
    <property type="project" value="TreeGrafter"/>
</dbReference>
<gene>
    <name evidence="3" type="primary">LOC109095613</name>
</gene>
<dbReference type="PANTHER" id="PTHR34347:SF1">
    <property type="entry name" value="DNA REPAIR-SCAFFOLDING PROTEIN"/>
    <property type="match status" value="1"/>
</dbReference>
<dbReference type="Proteomes" id="UP001155660">
    <property type="component" value="Chromosome A24"/>
</dbReference>
<protein>
    <submittedName>
        <fullName evidence="3">DNA repair-scaffolding protein-like</fullName>
    </submittedName>
</protein>
<name>A0A9Q9ZRD5_CYPCA</name>
<reference evidence="3" key="1">
    <citation type="submission" date="2025-08" db="UniProtKB">
        <authorList>
            <consortium name="RefSeq"/>
        </authorList>
    </citation>
    <scope>IDENTIFICATION</scope>
    <source>
        <tissue evidence="3">Muscle</tissue>
    </source>
</reference>
<dbReference type="OrthoDB" id="1914453at2759"/>
<dbReference type="InterPro" id="IPR028026">
    <property type="entry name" value="DUF4502"/>
</dbReference>
<dbReference type="GO" id="GO:0000228">
    <property type="term" value="C:nuclear chromosome"/>
    <property type="evidence" value="ECO:0007669"/>
    <property type="project" value="TreeGrafter"/>
</dbReference>
<feature type="compositionally biased region" description="Acidic residues" evidence="1">
    <location>
        <begin position="97"/>
        <end position="106"/>
    </location>
</feature>
<accession>A0A9Q9ZRD5</accession>
<evidence type="ECO:0000259" key="2">
    <source>
        <dbReference type="Pfam" id="PF14950"/>
    </source>
</evidence>
<organism evidence="3">
    <name type="scientific">Cyprinus carpio</name>
    <name type="common">Common carp</name>
    <dbReference type="NCBI Taxonomy" id="7962"/>
    <lineage>
        <taxon>Eukaryota</taxon>
        <taxon>Metazoa</taxon>
        <taxon>Chordata</taxon>
        <taxon>Craniata</taxon>
        <taxon>Vertebrata</taxon>
        <taxon>Euteleostomi</taxon>
        <taxon>Actinopterygii</taxon>
        <taxon>Neopterygii</taxon>
        <taxon>Teleostei</taxon>
        <taxon>Ostariophysi</taxon>
        <taxon>Cypriniformes</taxon>
        <taxon>Cyprinidae</taxon>
        <taxon>Cyprininae</taxon>
        <taxon>Cyprinus</taxon>
    </lineage>
</organism>
<dbReference type="PANTHER" id="PTHR34347">
    <property type="entry name" value="DNA REPAIR-SCAFFOLDING PROTEIN SPIDR"/>
    <property type="match status" value="1"/>
</dbReference>
<dbReference type="GO" id="GO:0005654">
    <property type="term" value="C:nucleoplasm"/>
    <property type="evidence" value="ECO:0007669"/>
    <property type="project" value="TreeGrafter"/>
</dbReference>
<proteinExistence type="predicted"/>
<dbReference type="InterPro" id="IPR053054">
    <property type="entry name" value="DNA_repair-scaffolding"/>
</dbReference>
<feature type="region of interest" description="Disordered" evidence="1">
    <location>
        <begin position="91"/>
        <end position="125"/>
    </location>
</feature>
<dbReference type="GeneID" id="109095613"/>
<dbReference type="KEGG" id="ccar:109095613"/>
<feature type="domain" description="DUF4502" evidence="2">
    <location>
        <begin position="85"/>
        <end position="195"/>
    </location>
</feature>
<evidence type="ECO:0000313" key="3">
    <source>
        <dbReference type="RefSeq" id="XP_042570850.1"/>
    </source>
</evidence>
<dbReference type="Pfam" id="PF14950">
    <property type="entry name" value="DUF4502"/>
    <property type="match status" value="1"/>
</dbReference>
<dbReference type="RefSeq" id="XP_042570850.1">
    <property type="nucleotide sequence ID" value="XM_042714916.1"/>
</dbReference>